<protein>
    <submittedName>
        <fullName evidence="7">RNA polymerase sigma factor</fullName>
    </submittedName>
</protein>
<feature type="domain" description="RNA polymerase sigma-70 region 2" evidence="5">
    <location>
        <begin position="63"/>
        <end position="129"/>
    </location>
</feature>
<accession>A0ABM9G0X0</accession>
<keyword evidence="8" id="KW-1185">Reference proteome</keyword>
<evidence type="ECO:0000259" key="6">
    <source>
        <dbReference type="Pfam" id="PF08281"/>
    </source>
</evidence>
<keyword evidence="4" id="KW-0804">Transcription</keyword>
<comment type="similarity">
    <text evidence="1">Belongs to the sigma-70 factor family. ECF subfamily.</text>
</comment>
<dbReference type="NCBIfam" id="TIGR02937">
    <property type="entry name" value="sigma70-ECF"/>
    <property type="match status" value="1"/>
</dbReference>
<dbReference type="InterPro" id="IPR036388">
    <property type="entry name" value="WH-like_DNA-bd_sf"/>
</dbReference>
<sequence length="213" mass="24927">MDIIEQVYSNPKYRYMRYILSLCSTLLTQIRKLTSRSNCGYAHAVAKDSTEQQEGIQQKTERLFEEHGTAILRLSYSYLHILTDAEDVLQDTLLQYMRSVPRFENAAHEKAWLLRVAINISKNKIKSKEKLDDAELDEGLLSDDEQDLKFVWEAVSSLTVIYREVLHLFYQEGYSTAQIARILDKKETTIRSLLHRAREKLKIVLKEDYDFAE</sequence>
<dbReference type="InterPro" id="IPR013249">
    <property type="entry name" value="RNA_pol_sigma70_r4_t2"/>
</dbReference>
<dbReference type="RefSeq" id="WP_261944844.1">
    <property type="nucleotide sequence ID" value="NZ_CALYLO010000002.1"/>
</dbReference>
<dbReference type="InterPro" id="IPR039425">
    <property type="entry name" value="RNA_pol_sigma-70-like"/>
</dbReference>
<dbReference type="PANTHER" id="PTHR43133">
    <property type="entry name" value="RNA POLYMERASE ECF-TYPE SIGMA FACTO"/>
    <property type="match status" value="1"/>
</dbReference>
<dbReference type="SUPFAM" id="SSF88659">
    <property type="entry name" value="Sigma3 and sigma4 domains of RNA polymerase sigma factors"/>
    <property type="match status" value="1"/>
</dbReference>
<dbReference type="Proteomes" id="UP001154322">
    <property type="component" value="Unassembled WGS sequence"/>
</dbReference>
<evidence type="ECO:0000256" key="4">
    <source>
        <dbReference type="ARBA" id="ARBA00023163"/>
    </source>
</evidence>
<name>A0ABM9G0X0_9BACL</name>
<evidence type="ECO:0000313" key="7">
    <source>
        <dbReference type="EMBL" id="CAH8244967.1"/>
    </source>
</evidence>
<dbReference type="CDD" id="cd06171">
    <property type="entry name" value="Sigma70_r4"/>
    <property type="match status" value="1"/>
</dbReference>
<organism evidence="7 8">
    <name type="scientific">Paenibacillus melissococcoides</name>
    <dbReference type="NCBI Taxonomy" id="2912268"/>
    <lineage>
        <taxon>Bacteria</taxon>
        <taxon>Bacillati</taxon>
        <taxon>Bacillota</taxon>
        <taxon>Bacilli</taxon>
        <taxon>Bacillales</taxon>
        <taxon>Paenibacillaceae</taxon>
        <taxon>Paenibacillus</taxon>
    </lineage>
</organism>
<dbReference type="SUPFAM" id="SSF88946">
    <property type="entry name" value="Sigma2 domain of RNA polymerase sigma factors"/>
    <property type="match status" value="1"/>
</dbReference>
<dbReference type="Gene3D" id="1.10.1740.10">
    <property type="match status" value="1"/>
</dbReference>
<dbReference type="EMBL" id="CALYLO010000002">
    <property type="protein sequence ID" value="CAH8244967.1"/>
    <property type="molecule type" value="Genomic_DNA"/>
</dbReference>
<evidence type="ECO:0000256" key="1">
    <source>
        <dbReference type="ARBA" id="ARBA00010641"/>
    </source>
</evidence>
<evidence type="ECO:0000259" key="5">
    <source>
        <dbReference type="Pfam" id="PF04542"/>
    </source>
</evidence>
<dbReference type="InterPro" id="IPR007627">
    <property type="entry name" value="RNA_pol_sigma70_r2"/>
</dbReference>
<dbReference type="InterPro" id="IPR014284">
    <property type="entry name" value="RNA_pol_sigma-70_dom"/>
</dbReference>
<dbReference type="InterPro" id="IPR013324">
    <property type="entry name" value="RNA_pol_sigma_r3/r4-like"/>
</dbReference>
<keyword evidence="2" id="KW-0805">Transcription regulation</keyword>
<dbReference type="Gene3D" id="1.10.10.10">
    <property type="entry name" value="Winged helix-like DNA-binding domain superfamily/Winged helix DNA-binding domain"/>
    <property type="match status" value="1"/>
</dbReference>
<dbReference type="PANTHER" id="PTHR43133:SF51">
    <property type="entry name" value="RNA POLYMERASE SIGMA FACTOR"/>
    <property type="match status" value="1"/>
</dbReference>
<evidence type="ECO:0000256" key="2">
    <source>
        <dbReference type="ARBA" id="ARBA00023015"/>
    </source>
</evidence>
<feature type="domain" description="RNA polymerase sigma factor 70 region 4 type 2" evidence="6">
    <location>
        <begin position="152"/>
        <end position="201"/>
    </location>
</feature>
<comment type="caution">
    <text evidence="7">The sequence shown here is derived from an EMBL/GenBank/DDBJ whole genome shotgun (WGS) entry which is preliminary data.</text>
</comment>
<keyword evidence="3" id="KW-0731">Sigma factor</keyword>
<dbReference type="InterPro" id="IPR013325">
    <property type="entry name" value="RNA_pol_sigma_r2"/>
</dbReference>
<evidence type="ECO:0000256" key="3">
    <source>
        <dbReference type="ARBA" id="ARBA00023082"/>
    </source>
</evidence>
<evidence type="ECO:0000313" key="8">
    <source>
        <dbReference type="Proteomes" id="UP001154322"/>
    </source>
</evidence>
<dbReference type="Pfam" id="PF08281">
    <property type="entry name" value="Sigma70_r4_2"/>
    <property type="match status" value="1"/>
</dbReference>
<reference evidence="7" key="1">
    <citation type="submission" date="2022-06" db="EMBL/GenBank/DDBJ databases">
        <authorList>
            <person name="Dietemann V."/>
            <person name="Ory F."/>
            <person name="Dainat B."/>
            <person name="Oberhansli S."/>
        </authorList>
    </citation>
    <scope>NUCLEOTIDE SEQUENCE</scope>
    <source>
        <strain evidence="7">Ena-SAMPLE-TAB-26-04-2022-14:26:32:270-5432</strain>
    </source>
</reference>
<proteinExistence type="inferred from homology"/>
<gene>
    <name evidence="7" type="ORF">WJ0W_002197</name>
</gene>
<dbReference type="Pfam" id="PF04542">
    <property type="entry name" value="Sigma70_r2"/>
    <property type="match status" value="1"/>
</dbReference>